<keyword evidence="3" id="KW-1185">Reference proteome</keyword>
<dbReference type="AlphaFoldDB" id="A0A1B1DTX8"/>
<organism evidence="2 3">
    <name type="scientific">Plasmodium coatneyi</name>
    <dbReference type="NCBI Taxonomy" id="208452"/>
    <lineage>
        <taxon>Eukaryota</taxon>
        <taxon>Sar</taxon>
        <taxon>Alveolata</taxon>
        <taxon>Apicomplexa</taxon>
        <taxon>Aconoidasida</taxon>
        <taxon>Haemosporida</taxon>
        <taxon>Plasmodiidae</taxon>
        <taxon>Plasmodium</taxon>
    </lineage>
</organism>
<dbReference type="GeneID" id="30907213"/>
<evidence type="ECO:0000256" key="1">
    <source>
        <dbReference type="SAM" id="MobiDB-lite"/>
    </source>
</evidence>
<dbReference type="Pfam" id="PF05795">
    <property type="entry name" value="Plasmodium_Vir"/>
    <property type="match status" value="1"/>
</dbReference>
<feature type="region of interest" description="Disordered" evidence="1">
    <location>
        <begin position="298"/>
        <end position="385"/>
    </location>
</feature>
<dbReference type="RefSeq" id="XP_019912918.1">
    <property type="nucleotide sequence ID" value="XM_020057305.1"/>
</dbReference>
<evidence type="ECO:0000313" key="3">
    <source>
        <dbReference type="Proteomes" id="UP000092716"/>
    </source>
</evidence>
<gene>
    <name evidence="2" type="ORF">PCOAH_00004900</name>
</gene>
<dbReference type="Proteomes" id="UP000092716">
    <property type="component" value="Chromosome 3"/>
</dbReference>
<dbReference type="KEGG" id="pcot:PCOAH_00004900"/>
<dbReference type="InterPro" id="IPR008780">
    <property type="entry name" value="Plasmodium_Vir"/>
</dbReference>
<feature type="compositionally biased region" description="Basic and acidic residues" evidence="1">
    <location>
        <begin position="231"/>
        <end position="243"/>
    </location>
</feature>
<evidence type="ECO:0000313" key="2">
    <source>
        <dbReference type="EMBL" id="ANQ06223.1"/>
    </source>
</evidence>
<dbReference type="VEuPathDB" id="PlasmoDB:PCOAH_00004900"/>
<dbReference type="EMBL" id="CP016241">
    <property type="protein sequence ID" value="ANQ06223.1"/>
    <property type="molecule type" value="Genomic_DNA"/>
</dbReference>
<name>A0A1B1DTX8_9APIC</name>
<sequence length="385" mass="43505">MSSQAQVLTQLTSYSKYYKTFNNDEGTINNCSGIDVQPDKLKSPLESKFNDCKKITADADKIAKAYCSACNMNTTKKMDGEPCYFFYHWLGDKYWNDLGNKNFLDLLREIHETLRGNTHTDKCRFQYSDVNDTLLPQMKKVFDYYYDHKIIQKNLLKNLPKCEAKWMGYLEGIASACITIRADCKGKDRTSTNSYCSDFHTKYMVHCGVAEALNVYCTEASTLGESSQHTSVKEKLKSERHLAQQEQQSTLTKLEETLLQANKASSLSSAFGTIAALELPAALFLLYKYKPWSSWFGNHSSGNGERGRSNTRKRRSTRNEFDTLTDDASTITDSIIGDSTTADDSTTVHSTAYTRQATGKSTRGRTRTNNTPGHHQRTNVGYGRM</sequence>
<protein>
    <submittedName>
        <fullName evidence="2">KIR-like protein</fullName>
    </submittedName>
</protein>
<feature type="compositionally biased region" description="Low complexity" evidence="1">
    <location>
        <begin position="326"/>
        <end position="352"/>
    </location>
</feature>
<accession>A0A1B1DTX8</accession>
<reference evidence="3" key="1">
    <citation type="submission" date="2016-06" db="EMBL/GenBank/DDBJ databases">
        <title>First high quality genome sequence of Plasmodium coatneyi using continuous long reads from single molecule, real-time sequencing.</title>
        <authorList>
            <person name="Chien J.-T."/>
            <person name="Pakala S.B."/>
            <person name="Geraldo J.A."/>
            <person name="Lapp S.A."/>
            <person name="Barnwell J.W."/>
            <person name="Kissinger J.C."/>
            <person name="Galinski M.R."/>
            <person name="Humphrey J.C."/>
        </authorList>
    </citation>
    <scope>NUCLEOTIDE SEQUENCE [LARGE SCALE GENOMIC DNA]</scope>
    <source>
        <strain evidence="3">Hackeri</strain>
    </source>
</reference>
<feature type="region of interest" description="Disordered" evidence="1">
    <location>
        <begin position="228"/>
        <end position="247"/>
    </location>
</feature>
<proteinExistence type="predicted"/>